<feature type="transmembrane region" description="Helical" evidence="6">
    <location>
        <begin position="277"/>
        <end position="299"/>
    </location>
</feature>
<dbReference type="Pfam" id="PF02690">
    <property type="entry name" value="Na_Pi_cotrans"/>
    <property type="match status" value="1"/>
</dbReference>
<dbReference type="NCBIfam" id="NF037997">
    <property type="entry name" value="Na_Pi_symport"/>
    <property type="match status" value="1"/>
</dbReference>
<feature type="domain" description="PhoU" evidence="7">
    <location>
        <begin position="344"/>
        <end position="423"/>
    </location>
</feature>
<feature type="transmembrane region" description="Helical" evidence="6">
    <location>
        <begin position="215"/>
        <end position="233"/>
    </location>
</feature>
<feature type="transmembrane region" description="Helical" evidence="6">
    <location>
        <begin position="245"/>
        <end position="265"/>
    </location>
</feature>
<dbReference type="InterPro" id="IPR026022">
    <property type="entry name" value="PhoU_dom"/>
</dbReference>
<reference evidence="9" key="1">
    <citation type="journal article" date="2019" name="Int. J. Syst. Evol. Microbiol.">
        <title>The Global Catalogue of Microorganisms (GCM) 10K type strain sequencing project: providing services to taxonomists for standard genome sequencing and annotation.</title>
        <authorList>
            <consortium name="The Broad Institute Genomics Platform"/>
            <consortium name="The Broad Institute Genome Sequencing Center for Infectious Disease"/>
            <person name="Wu L."/>
            <person name="Ma J."/>
        </authorList>
    </citation>
    <scope>NUCLEOTIDE SEQUENCE [LARGE SCALE GENOMIC DNA]</scope>
    <source>
        <strain evidence="9">CECT 8482</strain>
    </source>
</reference>
<evidence type="ECO:0000256" key="5">
    <source>
        <dbReference type="ARBA" id="ARBA00023136"/>
    </source>
</evidence>
<keyword evidence="5 6" id="KW-0472">Membrane</keyword>
<evidence type="ECO:0000259" key="7">
    <source>
        <dbReference type="Pfam" id="PF01895"/>
    </source>
</evidence>
<feature type="transmembrane region" description="Helical" evidence="6">
    <location>
        <begin position="96"/>
        <end position="123"/>
    </location>
</feature>
<sequence>MWRGLDNSAYRPARRGGAAALGLDLIKTGVLAAFGTQLRQWLARGTRNRVSAAFWGFVATLGLQSSTATAVLIASFTARDLVRPRMAQAMMLGANLGTAVVTVVLSSDLHWLGSALIFLGVWLSKGGGAERSRAIGRAVLGLGLMLLALQLLGAVTAPLRAAPTVAMVLSALADAPVIAAIVAALLAMLGSSSLAVVVLVMMLAAAGVVGPELALTLVAGANLGGAVPPFLAVQGEGIAARRLTLANLVVRASGALVVVIAADPLARAVSQVAQDPANFVVLAHLSFNLTLLLVFLPVLDGVGQLAARLLPTPRTEDRTAQSYLDDSLLGMPEMALAVAAREALRLGDVTGAMLGRARDVLTTGEEAAIAAIAGLEQEVDGLHEAIKLYVARLNRGALTAQEERRAQDIMSYAINLEHVGDTVNRGLAGIAAKGRAKTSAFRMKGWPS</sequence>
<name>A0ABT8DEP5_9RHOB</name>
<evidence type="ECO:0000313" key="8">
    <source>
        <dbReference type="EMBL" id="MDN3714147.1"/>
    </source>
</evidence>
<evidence type="ECO:0000256" key="1">
    <source>
        <dbReference type="ARBA" id="ARBA00004651"/>
    </source>
</evidence>
<organism evidence="8 9">
    <name type="scientific">Paracoccus cavernae</name>
    <dbReference type="NCBI Taxonomy" id="1571207"/>
    <lineage>
        <taxon>Bacteria</taxon>
        <taxon>Pseudomonadati</taxon>
        <taxon>Pseudomonadota</taxon>
        <taxon>Alphaproteobacteria</taxon>
        <taxon>Rhodobacterales</taxon>
        <taxon>Paracoccaceae</taxon>
        <taxon>Paracoccus</taxon>
    </lineage>
</organism>
<dbReference type="PANTHER" id="PTHR10010">
    <property type="entry name" value="SOLUTE CARRIER FAMILY 34 SODIUM PHOSPHATE , MEMBER 2-RELATED"/>
    <property type="match status" value="1"/>
</dbReference>
<keyword evidence="2" id="KW-1003">Cell membrane</keyword>
<feature type="transmembrane region" description="Helical" evidence="6">
    <location>
        <begin position="52"/>
        <end position="76"/>
    </location>
</feature>
<keyword evidence="4 6" id="KW-1133">Transmembrane helix</keyword>
<evidence type="ECO:0000313" key="9">
    <source>
        <dbReference type="Proteomes" id="UP001243846"/>
    </source>
</evidence>
<dbReference type="SUPFAM" id="SSF109755">
    <property type="entry name" value="PhoU-like"/>
    <property type="match status" value="1"/>
</dbReference>
<dbReference type="InterPro" id="IPR038078">
    <property type="entry name" value="PhoU-like_sf"/>
</dbReference>
<keyword evidence="9" id="KW-1185">Reference proteome</keyword>
<dbReference type="Pfam" id="PF01895">
    <property type="entry name" value="PhoU"/>
    <property type="match status" value="1"/>
</dbReference>
<feature type="transmembrane region" description="Helical" evidence="6">
    <location>
        <begin position="135"/>
        <end position="159"/>
    </location>
</feature>
<accession>A0ABT8DEP5</accession>
<evidence type="ECO:0000256" key="3">
    <source>
        <dbReference type="ARBA" id="ARBA00022692"/>
    </source>
</evidence>
<dbReference type="Gene3D" id="1.20.58.220">
    <property type="entry name" value="Phosphate transport system protein phou homolog 2, domain 2"/>
    <property type="match status" value="1"/>
</dbReference>
<gene>
    <name evidence="8" type="ORF">QWZ10_24420</name>
</gene>
<dbReference type="PANTHER" id="PTHR10010:SF46">
    <property type="entry name" value="SODIUM-DEPENDENT PHOSPHATE TRANSPORT PROTEIN 2B"/>
    <property type="match status" value="1"/>
</dbReference>
<comment type="caution">
    <text evidence="8">The sequence shown here is derived from an EMBL/GenBank/DDBJ whole genome shotgun (WGS) entry which is preliminary data.</text>
</comment>
<comment type="subcellular location">
    <subcellularLocation>
        <location evidence="1">Cell membrane</location>
        <topology evidence="1">Multi-pass membrane protein</topology>
    </subcellularLocation>
</comment>
<protein>
    <submittedName>
        <fullName evidence="8">Na/Pi cotransporter family protein</fullName>
    </submittedName>
</protein>
<evidence type="ECO:0000256" key="4">
    <source>
        <dbReference type="ARBA" id="ARBA00022989"/>
    </source>
</evidence>
<dbReference type="InterPro" id="IPR003841">
    <property type="entry name" value="Na/Pi_transpt"/>
</dbReference>
<keyword evidence="3 6" id="KW-0812">Transmembrane</keyword>
<proteinExistence type="predicted"/>
<evidence type="ECO:0000256" key="2">
    <source>
        <dbReference type="ARBA" id="ARBA00022475"/>
    </source>
</evidence>
<dbReference type="Proteomes" id="UP001243846">
    <property type="component" value="Unassembled WGS sequence"/>
</dbReference>
<evidence type="ECO:0000256" key="6">
    <source>
        <dbReference type="SAM" id="Phobius"/>
    </source>
</evidence>
<dbReference type="EMBL" id="JAUFRC010000003">
    <property type="protein sequence ID" value="MDN3714147.1"/>
    <property type="molecule type" value="Genomic_DNA"/>
</dbReference>